<evidence type="ECO:0000313" key="3">
    <source>
        <dbReference type="EMBL" id="TGY74374.1"/>
    </source>
</evidence>
<dbReference type="Proteomes" id="UP000186351">
    <property type="component" value="Chromosome"/>
</dbReference>
<organism evidence="2 4">
    <name type="scientific">Muribaculum intestinale</name>
    <dbReference type="NCBI Taxonomy" id="1796646"/>
    <lineage>
        <taxon>Bacteria</taxon>
        <taxon>Pseudomonadati</taxon>
        <taxon>Bacteroidota</taxon>
        <taxon>Bacteroidia</taxon>
        <taxon>Bacteroidales</taxon>
        <taxon>Muribaculaceae</taxon>
        <taxon>Muribaculum</taxon>
    </lineage>
</organism>
<protein>
    <submittedName>
        <fullName evidence="3">YqgE/AlgH family protein</fullName>
    </submittedName>
</protein>
<dbReference type="Gene3D" id="3.40.1740.10">
    <property type="entry name" value="VC0467-like"/>
    <property type="match status" value="1"/>
</dbReference>
<proteinExistence type="inferred from homology"/>
<evidence type="ECO:0000313" key="5">
    <source>
        <dbReference type="Proteomes" id="UP000306630"/>
    </source>
</evidence>
<dbReference type="RefSeq" id="WP_084274044.1">
    <property type="nucleotide sequence ID" value="NZ_CAOPKT010000064.1"/>
</dbReference>
<evidence type="ECO:0000256" key="1">
    <source>
        <dbReference type="ARBA" id="ARBA00009600"/>
    </source>
</evidence>
<dbReference type="Pfam" id="PF02622">
    <property type="entry name" value="DUF179"/>
    <property type="match status" value="1"/>
</dbReference>
<reference evidence="2" key="2">
    <citation type="submission" date="2017-04" db="EMBL/GenBank/DDBJ databases">
        <title>Complete Genome Sequences of Twelve Strains of a Stable Defined Moderately Diverse Mouse Microbiota 2 (sDMDMm2).</title>
        <authorList>
            <person name="Uchimura Y."/>
            <person name="Wyss M."/>
            <person name="Brugiroux S."/>
            <person name="Limenitakis J.P."/>
            <person name="Stecher B."/>
            <person name="McCoy K.D."/>
            <person name="Macpherson A.J."/>
        </authorList>
    </citation>
    <scope>NUCLEOTIDE SEQUENCE</scope>
    <source>
        <strain evidence="2">YL27</strain>
    </source>
</reference>
<dbReference type="SUPFAM" id="SSF143456">
    <property type="entry name" value="VC0467-like"/>
    <property type="match status" value="1"/>
</dbReference>
<dbReference type="GO" id="GO:0005829">
    <property type="term" value="C:cytosol"/>
    <property type="evidence" value="ECO:0007669"/>
    <property type="project" value="TreeGrafter"/>
</dbReference>
<keyword evidence="4" id="KW-1185">Reference proteome</keyword>
<dbReference type="Proteomes" id="UP000306630">
    <property type="component" value="Unassembled WGS sequence"/>
</dbReference>
<evidence type="ECO:0000313" key="2">
    <source>
        <dbReference type="EMBL" id="ANU63694.1"/>
    </source>
</evidence>
<dbReference type="KEGG" id="pary:A4V02_08105"/>
<dbReference type="PANTHER" id="PTHR30327">
    <property type="entry name" value="UNCHARACTERIZED PROTEIN YQGE"/>
    <property type="match status" value="1"/>
</dbReference>
<dbReference type="InterPro" id="IPR003774">
    <property type="entry name" value="AlgH-like"/>
</dbReference>
<accession>A0A1Z2XIF9</accession>
<dbReference type="EMBL" id="CP015402">
    <property type="protein sequence ID" value="ANU63694.1"/>
    <property type="molecule type" value="Genomic_DNA"/>
</dbReference>
<reference evidence="4" key="1">
    <citation type="submission" date="2016-04" db="EMBL/GenBank/DDBJ databases">
        <title>Complete Genome Sequences of Twelve Strains of a Stable Defined Moderately Diverse Mouse Microbiota 2 (sDMDMm2).</title>
        <authorList>
            <person name="Uchimura Y."/>
            <person name="Wyss M."/>
            <person name="Brugiroux S."/>
            <person name="Limenitakis J.P."/>
            <person name="Stecher B."/>
            <person name="McCoy K.D."/>
            <person name="Macpherson A.J."/>
        </authorList>
    </citation>
    <scope>NUCLEOTIDE SEQUENCE [LARGE SCALE GENOMIC DNA]</scope>
    <source>
        <strain evidence="4">YL27</strain>
    </source>
</reference>
<evidence type="ECO:0000313" key="4">
    <source>
        <dbReference type="Proteomes" id="UP000186351"/>
    </source>
</evidence>
<name>A0A1B1SA75_9BACT</name>
<gene>
    <name evidence="2" type="ORF">A4V02_08105</name>
    <name evidence="3" type="ORF">E5333_06710</name>
</gene>
<sequence>MPLVNRFIKGKYTAMKDLDQFLNRIDLPRINPSSGALLVAEPFLRESYFNHAVIYLVDYGDGESSMGIVMNKTTNYLLSDLLNNVTRREPVPVYCGGPLSGDRLYFIHRLGDIIPGAKHIADGMYIGGDFDCMIDYVNAGYPLEGFVRFCLGYSGWDVGQLDDELKNNVWAVTSMKDADTILQGSEDGYWHGQVRTMGAKYRGWLYHPQYPSLN</sequence>
<accession>A0A1B1SA75</accession>
<dbReference type="AlphaFoldDB" id="A0A1B1SA75"/>
<reference evidence="3 5" key="3">
    <citation type="submission" date="2019-04" db="EMBL/GenBank/DDBJ databases">
        <title>Microbes associate with the intestines of laboratory mice.</title>
        <authorList>
            <person name="Navarre W."/>
            <person name="Wong E."/>
            <person name="Huang K."/>
            <person name="Tropini C."/>
            <person name="Ng K."/>
            <person name="Yu B."/>
        </authorList>
    </citation>
    <scope>NUCLEOTIDE SEQUENCE [LARGE SCALE GENOMIC DNA]</scope>
    <source>
        <strain evidence="3 5">NM06_A21</strain>
    </source>
</reference>
<dbReference type="PANTHER" id="PTHR30327:SF1">
    <property type="entry name" value="UPF0301 PROTEIN YQGE"/>
    <property type="match status" value="1"/>
</dbReference>
<comment type="similarity">
    <text evidence="1">Belongs to the UPF0301 (AlgH) family.</text>
</comment>
<dbReference type="OrthoDB" id="9807486at2"/>
<dbReference type="EMBL" id="SRYD01000022">
    <property type="protein sequence ID" value="TGY74374.1"/>
    <property type="molecule type" value="Genomic_DNA"/>
</dbReference>
<dbReference type="STRING" id="1796646.A4V02_08105"/>